<dbReference type="PROSITE" id="PS50987">
    <property type="entry name" value="HTH_ARSR_2"/>
    <property type="match status" value="1"/>
</dbReference>
<dbReference type="Proteomes" id="UP001501011">
    <property type="component" value="Unassembled WGS sequence"/>
</dbReference>
<feature type="domain" description="HTH arsR-type" evidence="4">
    <location>
        <begin position="9"/>
        <end position="104"/>
    </location>
</feature>
<dbReference type="InterPro" id="IPR051011">
    <property type="entry name" value="Metal_resp_trans_reg"/>
</dbReference>
<evidence type="ECO:0000256" key="1">
    <source>
        <dbReference type="ARBA" id="ARBA00023015"/>
    </source>
</evidence>
<comment type="caution">
    <text evidence="5">The sequence shown here is derived from an EMBL/GenBank/DDBJ whole genome shotgun (WGS) entry which is preliminary data.</text>
</comment>
<dbReference type="Gene3D" id="1.10.10.10">
    <property type="entry name" value="Winged helix-like DNA-binding domain superfamily/Winged helix DNA-binding domain"/>
    <property type="match status" value="1"/>
</dbReference>
<dbReference type="PRINTS" id="PR00778">
    <property type="entry name" value="HTHARSR"/>
</dbReference>
<proteinExistence type="predicted"/>
<evidence type="ECO:0000259" key="4">
    <source>
        <dbReference type="PROSITE" id="PS50987"/>
    </source>
</evidence>
<organism evidence="5 6">
    <name type="scientific">Kangiella marina</name>
    <dbReference type="NCBI Taxonomy" id="1079178"/>
    <lineage>
        <taxon>Bacteria</taxon>
        <taxon>Pseudomonadati</taxon>
        <taxon>Pseudomonadota</taxon>
        <taxon>Gammaproteobacteria</taxon>
        <taxon>Kangiellales</taxon>
        <taxon>Kangiellaceae</taxon>
        <taxon>Kangiella</taxon>
    </lineage>
</organism>
<sequence length="106" mass="12049">METHSITDAMQQNSAQAARFLKNISNEKRLLILCILHEKELSVGQLNDMLPNLSQSALSQHLALLRKEGLVSTRRDSQTIFYRLSSKEVAEIIHLLHKLYCQEGCS</sequence>
<protein>
    <submittedName>
        <fullName evidence="5">Metalloregulator ArsR/SmtB family transcription factor</fullName>
    </submittedName>
</protein>
<evidence type="ECO:0000256" key="2">
    <source>
        <dbReference type="ARBA" id="ARBA00023125"/>
    </source>
</evidence>
<dbReference type="InterPro" id="IPR036388">
    <property type="entry name" value="WH-like_DNA-bd_sf"/>
</dbReference>
<reference evidence="6" key="1">
    <citation type="journal article" date="2019" name="Int. J. Syst. Evol. Microbiol.">
        <title>The Global Catalogue of Microorganisms (GCM) 10K type strain sequencing project: providing services to taxonomists for standard genome sequencing and annotation.</title>
        <authorList>
            <consortium name="The Broad Institute Genomics Platform"/>
            <consortium name="The Broad Institute Genome Sequencing Center for Infectious Disease"/>
            <person name="Wu L."/>
            <person name="Ma J."/>
        </authorList>
    </citation>
    <scope>NUCLEOTIDE SEQUENCE [LARGE SCALE GENOMIC DNA]</scope>
    <source>
        <strain evidence="6">JCM 17728</strain>
    </source>
</reference>
<dbReference type="EMBL" id="BAABFV010000001">
    <property type="protein sequence ID" value="GAA4360331.1"/>
    <property type="molecule type" value="Genomic_DNA"/>
</dbReference>
<dbReference type="Pfam" id="PF01022">
    <property type="entry name" value="HTH_5"/>
    <property type="match status" value="1"/>
</dbReference>
<keyword evidence="2" id="KW-0238">DNA-binding</keyword>
<dbReference type="InterPro" id="IPR036390">
    <property type="entry name" value="WH_DNA-bd_sf"/>
</dbReference>
<evidence type="ECO:0000313" key="5">
    <source>
        <dbReference type="EMBL" id="GAA4360331.1"/>
    </source>
</evidence>
<dbReference type="SUPFAM" id="SSF46785">
    <property type="entry name" value="Winged helix' DNA-binding domain"/>
    <property type="match status" value="1"/>
</dbReference>
<dbReference type="PANTHER" id="PTHR43132">
    <property type="entry name" value="ARSENICAL RESISTANCE OPERON REPRESSOR ARSR-RELATED"/>
    <property type="match status" value="1"/>
</dbReference>
<evidence type="ECO:0000256" key="3">
    <source>
        <dbReference type="ARBA" id="ARBA00023163"/>
    </source>
</evidence>
<dbReference type="InterPro" id="IPR011991">
    <property type="entry name" value="ArsR-like_HTH"/>
</dbReference>
<dbReference type="PANTHER" id="PTHR43132:SF2">
    <property type="entry name" value="ARSENICAL RESISTANCE OPERON REPRESSOR ARSR-RELATED"/>
    <property type="match status" value="1"/>
</dbReference>
<dbReference type="SMART" id="SM00418">
    <property type="entry name" value="HTH_ARSR"/>
    <property type="match status" value="1"/>
</dbReference>
<dbReference type="InterPro" id="IPR001845">
    <property type="entry name" value="HTH_ArsR_DNA-bd_dom"/>
</dbReference>
<evidence type="ECO:0000313" key="6">
    <source>
        <dbReference type="Proteomes" id="UP001501011"/>
    </source>
</evidence>
<keyword evidence="6" id="KW-1185">Reference proteome</keyword>
<dbReference type="NCBIfam" id="NF033788">
    <property type="entry name" value="HTH_metalloreg"/>
    <property type="match status" value="1"/>
</dbReference>
<dbReference type="CDD" id="cd00090">
    <property type="entry name" value="HTH_ARSR"/>
    <property type="match status" value="1"/>
</dbReference>
<keyword evidence="3" id="KW-0804">Transcription</keyword>
<name>A0ABP8IJL7_9GAMM</name>
<gene>
    <name evidence="5" type="ORF">GCM10023151_12150</name>
</gene>
<accession>A0ABP8IJL7</accession>
<keyword evidence="1" id="KW-0805">Transcription regulation</keyword>
<dbReference type="RefSeq" id="WP_345292312.1">
    <property type="nucleotide sequence ID" value="NZ_BAABFV010000001.1"/>
</dbReference>